<feature type="transmembrane region" description="Helical" evidence="2">
    <location>
        <begin position="79"/>
        <end position="103"/>
    </location>
</feature>
<dbReference type="InterPro" id="IPR036291">
    <property type="entry name" value="NAD(P)-bd_dom_sf"/>
</dbReference>
<dbReference type="InterPro" id="IPR051203">
    <property type="entry name" value="Polysaccharide_Synthase-Rel"/>
</dbReference>
<dbReference type="Gene3D" id="3.40.50.720">
    <property type="entry name" value="NAD(P)-binding Rossmann-like Domain"/>
    <property type="match status" value="2"/>
</dbReference>
<evidence type="ECO:0000259" key="3">
    <source>
        <dbReference type="Pfam" id="PF02719"/>
    </source>
</evidence>
<feature type="transmembrane region" description="Helical" evidence="2">
    <location>
        <begin position="42"/>
        <end position="67"/>
    </location>
</feature>
<dbReference type="OrthoDB" id="9803111at2"/>
<reference evidence="4 5" key="1">
    <citation type="submission" date="2019-03" db="EMBL/GenBank/DDBJ databases">
        <title>Sapientia aquatica gen. nov., sp. nov., isolated from a crater lake.</title>
        <authorList>
            <person name="Felfoldi T."/>
            <person name="Szabo A."/>
            <person name="Toth E."/>
            <person name="Schumann P."/>
            <person name="Keki Z."/>
            <person name="Marialigeti K."/>
            <person name="Mathe I."/>
        </authorList>
    </citation>
    <scope>NUCLEOTIDE SEQUENCE [LARGE SCALE GENOMIC DNA]</scope>
    <source>
        <strain evidence="4 5">SA-152</strain>
    </source>
</reference>
<dbReference type="CDD" id="cd05237">
    <property type="entry name" value="UDP_invert_4-6DH_SDR_e"/>
    <property type="match status" value="1"/>
</dbReference>
<comment type="caution">
    <text evidence="4">The sequence shown here is derived from an EMBL/GenBank/DDBJ whole genome shotgun (WGS) entry which is preliminary data.</text>
</comment>
<evidence type="ECO:0000313" key="5">
    <source>
        <dbReference type="Proteomes" id="UP000294829"/>
    </source>
</evidence>
<comment type="similarity">
    <text evidence="1">Belongs to the polysaccharide synthase family.</text>
</comment>
<protein>
    <submittedName>
        <fullName evidence="4">Polysaccharide biosynthesis protein</fullName>
    </submittedName>
</protein>
<dbReference type="Pfam" id="PF02719">
    <property type="entry name" value="Polysacc_synt_2"/>
    <property type="match status" value="1"/>
</dbReference>
<keyword evidence="5" id="KW-1185">Reference proteome</keyword>
<feature type="transmembrane region" description="Helical" evidence="2">
    <location>
        <begin position="14"/>
        <end position="36"/>
    </location>
</feature>
<dbReference type="AlphaFoldDB" id="A0A4R5W5A1"/>
<evidence type="ECO:0000256" key="2">
    <source>
        <dbReference type="SAM" id="Phobius"/>
    </source>
</evidence>
<name>A0A4R5W5A1_9BURK</name>
<gene>
    <name evidence="4" type="ORF">E2I14_04260</name>
</gene>
<sequence>MKLFLSLSRLQKQVIAVITDLIFLPLMLLVAIWLRFDSLGNGIISQFGVLFAAVPLIAIPIFIRLGLYRAVIRFVDQKIVYVVVYGVSLTVFALLALAVFLQVGVLSRAVFGIFWIAAVMYMLASRFVARAYLIRLSINNNAIRVAIYGAGRTGMQVAAAFRSSHEYAPMFLIDDKPELRGAIISGMQVFSSENLPELIPKYGVQEIHLVMPSIPKKTQKLILNRLESLRVKVRVTPPIRDLFNGELSVKDIREIEIEDLLGRDSVEPNVALISACVKDKTVLVTGAGGSIGSELCRQILRQRPTRLILLEMSEFALYSIEKELLALSESLNHEVDIKPFLGSALDSDKCLKILTTFSVQTVYHAAAYKHVPLVEQNPIEGIRNNVFGTLSIAQAAIKAQVANFVLISTDKAVRPTNVMGSTKRMAELILQALSEQKSSTCFCMVRFGNVLGSSGSVVPLFREQIKAGGPITLTHPDITRYFMTIPEAAQLVLQAGSMAEGGDVFVLDMGEPVKILDLAKRMVHLSGLLLQSESNDDKAIAIEHVGLRPGEKLFEELLIGDNVHGTEHPLIMRAEEMKLPWPVLQQLLTKLEQACQQFEFEEIRALLLQAVAEYQPQCGIEDMIWSQEQKRPVSAINLHAGSRQLH</sequence>
<accession>A0A4R5W5A1</accession>
<dbReference type="SUPFAM" id="SSF53335">
    <property type="entry name" value="S-adenosyl-L-methionine-dependent methyltransferases"/>
    <property type="match status" value="1"/>
</dbReference>
<keyword evidence="2" id="KW-0472">Membrane</keyword>
<keyword evidence="2" id="KW-0812">Transmembrane</keyword>
<organism evidence="4 5">
    <name type="scientific">Sapientia aquatica</name>
    <dbReference type="NCBI Taxonomy" id="1549640"/>
    <lineage>
        <taxon>Bacteria</taxon>
        <taxon>Pseudomonadati</taxon>
        <taxon>Pseudomonadota</taxon>
        <taxon>Betaproteobacteria</taxon>
        <taxon>Burkholderiales</taxon>
        <taxon>Oxalobacteraceae</taxon>
        <taxon>Sapientia</taxon>
    </lineage>
</organism>
<evidence type="ECO:0000313" key="4">
    <source>
        <dbReference type="EMBL" id="TDK67625.1"/>
    </source>
</evidence>
<dbReference type="EMBL" id="SMYL01000002">
    <property type="protein sequence ID" value="TDK67625.1"/>
    <property type="molecule type" value="Genomic_DNA"/>
</dbReference>
<dbReference type="InterPro" id="IPR029063">
    <property type="entry name" value="SAM-dependent_MTases_sf"/>
</dbReference>
<dbReference type="Pfam" id="PF13727">
    <property type="entry name" value="CoA_binding_3"/>
    <property type="match status" value="1"/>
</dbReference>
<proteinExistence type="inferred from homology"/>
<keyword evidence="2" id="KW-1133">Transmembrane helix</keyword>
<feature type="domain" description="Polysaccharide biosynthesis protein CapD-like" evidence="3">
    <location>
        <begin position="282"/>
        <end position="575"/>
    </location>
</feature>
<evidence type="ECO:0000256" key="1">
    <source>
        <dbReference type="ARBA" id="ARBA00007430"/>
    </source>
</evidence>
<dbReference type="PANTHER" id="PTHR43318">
    <property type="entry name" value="UDP-N-ACETYLGLUCOSAMINE 4,6-DEHYDRATASE"/>
    <property type="match status" value="1"/>
</dbReference>
<feature type="transmembrane region" description="Helical" evidence="2">
    <location>
        <begin position="109"/>
        <end position="129"/>
    </location>
</feature>
<dbReference type="Proteomes" id="UP000294829">
    <property type="component" value="Unassembled WGS sequence"/>
</dbReference>
<dbReference type="SUPFAM" id="SSF51735">
    <property type="entry name" value="NAD(P)-binding Rossmann-fold domains"/>
    <property type="match status" value="1"/>
</dbReference>
<dbReference type="PANTHER" id="PTHR43318:SF1">
    <property type="entry name" value="POLYSACCHARIDE BIOSYNTHESIS PROTEIN EPSC-RELATED"/>
    <property type="match status" value="1"/>
</dbReference>
<dbReference type="InterPro" id="IPR003869">
    <property type="entry name" value="Polysac_CapD-like"/>
</dbReference>